<comment type="caution">
    <text evidence="3">The sequence shown here is derived from an EMBL/GenBank/DDBJ whole genome shotgun (WGS) entry which is preliminary data.</text>
</comment>
<evidence type="ECO:0000259" key="2">
    <source>
        <dbReference type="Pfam" id="PF26617"/>
    </source>
</evidence>
<evidence type="ECO:0000313" key="4">
    <source>
        <dbReference type="Proteomes" id="UP000886523"/>
    </source>
</evidence>
<dbReference type="Proteomes" id="UP000886523">
    <property type="component" value="Unassembled WGS sequence"/>
</dbReference>
<dbReference type="EMBL" id="MU128997">
    <property type="protein sequence ID" value="KAF9511628.1"/>
    <property type="molecule type" value="Genomic_DNA"/>
</dbReference>
<gene>
    <name evidence="3" type="ORF">BS47DRAFT_1346393</name>
</gene>
<dbReference type="InterPro" id="IPR058258">
    <property type="entry name" value="CcmS-like"/>
</dbReference>
<dbReference type="OrthoDB" id="3171339at2759"/>
<protein>
    <recommendedName>
        <fullName evidence="2">CcmS related domain-containing protein</fullName>
    </recommendedName>
</protein>
<dbReference type="Pfam" id="PF26617">
    <property type="entry name" value="CcmS-like"/>
    <property type="match status" value="1"/>
</dbReference>
<proteinExistence type="predicted"/>
<accession>A0A9P6DUG5</accession>
<feature type="domain" description="CcmS related" evidence="2">
    <location>
        <begin position="60"/>
        <end position="188"/>
    </location>
</feature>
<organism evidence="3 4">
    <name type="scientific">Hydnum rufescens UP504</name>
    <dbReference type="NCBI Taxonomy" id="1448309"/>
    <lineage>
        <taxon>Eukaryota</taxon>
        <taxon>Fungi</taxon>
        <taxon>Dikarya</taxon>
        <taxon>Basidiomycota</taxon>
        <taxon>Agaricomycotina</taxon>
        <taxon>Agaricomycetes</taxon>
        <taxon>Cantharellales</taxon>
        <taxon>Hydnaceae</taxon>
        <taxon>Hydnum</taxon>
    </lineage>
</organism>
<dbReference type="AlphaFoldDB" id="A0A9P6DUG5"/>
<keyword evidence="4" id="KW-1185">Reference proteome</keyword>
<evidence type="ECO:0000313" key="3">
    <source>
        <dbReference type="EMBL" id="KAF9511628.1"/>
    </source>
</evidence>
<evidence type="ECO:0000256" key="1">
    <source>
        <dbReference type="SAM" id="MobiDB-lite"/>
    </source>
</evidence>
<sequence>MPQPGPSIPRRPRPPPEPMSQTLEFVTKSLDQPFPEDVPRIANPHDMKIAESRGAALVDATRPFYGNHRSASERFHWTLPPEHDERVISLLDWIEQMEWPLANFGVQKFLSTKKRGAVVSNAGFISRSHPDEPVFDWLTLEQAQKTHDRNLQESMATYDPATTTLIFVFLVSPSYNSVAIWRRKLSIPLSLQLRMSKPLEQIKKDLGKSTSIIYIKSPALWSRRPRGSVASTSTSSREKTVAIQAPGVKPAVQVKPEVEKKKPKWWQFWKRITITWGC</sequence>
<name>A0A9P6DUG5_9AGAM</name>
<feature type="region of interest" description="Disordered" evidence="1">
    <location>
        <begin position="1"/>
        <end position="21"/>
    </location>
</feature>
<reference evidence="3" key="1">
    <citation type="journal article" date="2020" name="Nat. Commun.">
        <title>Large-scale genome sequencing of mycorrhizal fungi provides insights into the early evolution of symbiotic traits.</title>
        <authorList>
            <person name="Miyauchi S."/>
            <person name="Kiss E."/>
            <person name="Kuo A."/>
            <person name="Drula E."/>
            <person name="Kohler A."/>
            <person name="Sanchez-Garcia M."/>
            <person name="Morin E."/>
            <person name="Andreopoulos B."/>
            <person name="Barry K.W."/>
            <person name="Bonito G."/>
            <person name="Buee M."/>
            <person name="Carver A."/>
            <person name="Chen C."/>
            <person name="Cichocki N."/>
            <person name="Clum A."/>
            <person name="Culley D."/>
            <person name="Crous P.W."/>
            <person name="Fauchery L."/>
            <person name="Girlanda M."/>
            <person name="Hayes R.D."/>
            <person name="Keri Z."/>
            <person name="LaButti K."/>
            <person name="Lipzen A."/>
            <person name="Lombard V."/>
            <person name="Magnuson J."/>
            <person name="Maillard F."/>
            <person name="Murat C."/>
            <person name="Nolan M."/>
            <person name="Ohm R.A."/>
            <person name="Pangilinan J."/>
            <person name="Pereira M.F."/>
            <person name="Perotto S."/>
            <person name="Peter M."/>
            <person name="Pfister S."/>
            <person name="Riley R."/>
            <person name="Sitrit Y."/>
            <person name="Stielow J.B."/>
            <person name="Szollosi G."/>
            <person name="Zifcakova L."/>
            <person name="Stursova M."/>
            <person name="Spatafora J.W."/>
            <person name="Tedersoo L."/>
            <person name="Vaario L.M."/>
            <person name="Yamada A."/>
            <person name="Yan M."/>
            <person name="Wang P."/>
            <person name="Xu J."/>
            <person name="Bruns T."/>
            <person name="Baldrian P."/>
            <person name="Vilgalys R."/>
            <person name="Dunand C."/>
            <person name="Henrissat B."/>
            <person name="Grigoriev I.V."/>
            <person name="Hibbett D."/>
            <person name="Nagy L.G."/>
            <person name="Martin F.M."/>
        </authorList>
    </citation>
    <scope>NUCLEOTIDE SEQUENCE</scope>
    <source>
        <strain evidence="3">UP504</strain>
    </source>
</reference>